<dbReference type="EC" id="2.4.1.-" evidence="9"/>
<dbReference type="AlphaFoldDB" id="B9RYD3"/>
<name>B9RYD3_RICCO</name>
<dbReference type="InterPro" id="IPR035595">
    <property type="entry name" value="UDP_glycos_trans_CS"/>
</dbReference>
<evidence type="ECO:0000313" key="12">
    <source>
        <dbReference type="Proteomes" id="UP000008311"/>
    </source>
</evidence>
<dbReference type="Gene3D" id="3.40.50.2000">
    <property type="entry name" value="Glycogen Phosphorylase B"/>
    <property type="match status" value="2"/>
</dbReference>
<dbReference type="OrthoDB" id="5835829at2759"/>
<dbReference type="EMBL" id="EQ973830">
    <property type="protein sequence ID" value="EEF43642.1"/>
    <property type="molecule type" value="Genomic_DNA"/>
</dbReference>
<comment type="catalytic activity">
    <reaction evidence="6">
        <text>an anthocyanidin + UDP-alpha-D-glucose + H(+) = an anthocyanidin 3-O-beta-D-glucoside + UDP</text>
        <dbReference type="Rhea" id="RHEA:20093"/>
        <dbReference type="ChEBI" id="CHEBI:15378"/>
        <dbReference type="ChEBI" id="CHEBI:16307"/>
        <dbReference type="ChEBI" id="CHEBI:58223"/>
        <dbReference type="ChEBI" id="CHEBI:58885"/>
        <dbReference type="ChEBI" id="CHEBI:143576"/>
        <dbReference type="EC" id="2.4.1.115"/>
    </reaction>
</comment>
<evidence type="ECO:0000256" key="8">
    <source>
        <dbReference type="RuleBase" id="RU003718"/>
    </source>
</evidence>
<comment type="similarity">
    <text evidence="2 8">Belongs to the UDP-glycosyltransferase family.</text>
</comment>
<dbReference type="Pfam" id="PF26168">
    <property type="entry name" value="Glyco_transf_N"/>
    <property type="match status" value="1"/>
</dbReference>
<evidence type="ECO:0000256" key="7">
    <source>
        <dbReference type="PROSITE-ProRule" id="PRU00089"/>
    </source>
</evidence>
<dbReference type="InterPro" id="IPR058980">
    <property type="entry name" value="Glyco_transf_N"/>
</dbReference>
<keyword evidence="12" id="KW-1185">Reference proteome</keyword>
<dbReference type="InterPro" id="IPR001766">
    <property type="entry name" value="Fork_head_dom"/>
</dbReference>
<dbReference type="PANTHER" id="PTHR48047">
    <property type="entry name" value="GLYCOSYLTRANSFERASE"/>
    <property type="match status" value="1"/>
</dbReference>
<keyword evidence="4 8" id="KW-0808">Transferase</keyword>
<dbReference type="FunFam" id="3.40.50.2000:FF:000071">
    <property type="entry name" value="Glycosyltransferase"/>
    <property type="match status" value="1"/>
</dbReference>
<feature type="domain" description="Fork-head" evidence="10">
    <location>
        <begin position="198"/>
        <end position="340"/>
    </location>
</feature>
<dbReference type="PANTHER" id="PTHR48047:SF135">
    <property type="entry name" value="GLYCOSYLTRANSFERASE"/>
    <property type="match status" value="1"/>
</dbReference>
<keyword evidence="7" id="KW-0539">Nucleus</keyword>
<dbReference type="InParanoid" id="B9RYD3"/>
<dbReference type="PROSITE" id="PS00375">
    <property type="entry name" value="UDPGT"/>
    <property type="match status" value="1"/>
</dbReference>
<evidence type="ECO:0000313" key="11">
    <source>
        <dbReference type="EMBL" id="EEF43642.1"/>
    </source>
</evidence>
<accession>B9RYD3</accession>
<comment type="subcellular location">
    <subcellularLocation>
        <location evidence="7">Nucleus</location>
    </subcellularLocation>
</comment>
<keyword evidence="3 8" id="KW-0328">Glycosyltransferase</keyword>
<dbReference type="KEGG" id="rcu:8288156"/>
<dbReference type="eggNOG" id="KOG1192">
    <property type="taxonomic scope" value="Eukaryota"/>
</dbReference>
<evidence type="ECO:0000256" key="3">
    <source>
        <dbReference type="ARBA" id="ARBA00022676"/>
    </source>
</evidence>
<protein>
    <recommendedName>
        <fullName evidence="9">Glycosyltransferase</fullName>
        <ecNumber evidence="9">2.4.1.-</ecNumber>
    </recommendedName>
</protein>
<gene>
    <name evidence="11" type="ORF">RCOM_0812270</name>
</gene>
<dbReference type="GO" id="GO:0047213">
    <property type="term" value="F:anthocyanidin 3-O-glucosyltransferase activity"/>
    <property type="evidence" value="ECO:0007669"/>
    <property type="project" value="UniProtKB-EC"/>
</dbReference>
<dbReference type="SUPFAM" id="SSF53756">
    <property type="entry name" value="UDP-Glycosyltransferase/glycogen phosphorylase"/>
    <property type="match status" value="1"/>
</dbReference>
<evidence type="ECO:0000256" key="1">
    <source>
        <dbReference type="ARBA" id="ARBA00004935"/>
    </source>
</evidence>
<evidence type="ECO:0000256" key="9">
    <source>
        <dbReference type="RuleBase" id="RU362057"/>
    </source>
</evidence>
<reference evidence="12" key="1">
    <citation type="journal article" date="2010" name="Nat. Biotechnol.">
        <title>Draft genome sequence of the oilseed species Ricinus communis.</title>
        <authorList>
            <person name="Chan A.P."/>
            <person name="Crabtree J."/>
            <person name="Zhao Q."/>
            <person name="Lorenzi H."/>
            <person name="Orvis J."/>
            <person name="Puiu D."/>
            <person name="Melake-Berhan A."/>
            <person name="Jones K.M."/>
            <person name="Redman J."/>
            <person name="Chen G."/>
            <person name="Cahoon E.B."/>
            <person name="Gedil M."/>
            <person name="Stanke M."/>
            <person name="Haas B.J."/>
            <person name="Wortman J.R."/>
            <person name="Fraser-Liggett C.M."/>
            <person name="Ravel J."/>
            <person name="Rabinowicz P.D."/>
        </authorList>
    </citation>
    <scope>NUCLEOTIDE SEQUENCE [LARGE SCALE GENOMIC DNA]</scope>
    <source>
        <strain evidence="12">cv. Hale</strain>
    </source>
</reference>
<dbReference type="UniPathway" id="UPA00009"/>
<dbReference type="GO" id="GO:0035251">
    <property type="term" value="F:UDP-glucosyltransferase activity"/>
    <property type="evidence" value="ECO:0000318"/>
    <property type="project" value="GO_Central"/>
</dbReference>
<keyword evidence="5 7" id="KW-0238">DNA-binding</keyword>
<organism evidence="11 12">
    <name type="scientific">Ricinus communis</name>
    <name type="common">Castor bean</name>
    <dbReference type="NCBI Taxonomy" id="3988"/>
    <lineage>
        <taxon>Eukaryota</taxon>
        <taxon>Viridiplantae</taxon>
        <taxon>Streptophyta</taxon>
        <taxon>Embryophyta</taxon>
        <taxon>Tracheophyta</taxon>
        <taxon>Spermatophyta</taxon>
        <taxon>Magnoliopsida</taxon>
        <taxon>eudicotyledons</taxon>
        <taxon>Gunneridae</taxon>
        <taxon>Pentapetalae</taxon>
        <taxon>rosids</taxon>
        <taxon>fabids</taxon>
        <taxon>Malpighiales</taxon>
        <taxon>Euphorbiaceae</taxon>
        <taxon>Acalyphoideae</taxon>
        <taxon>Acalypheae</taxon>
        <taxon>Ricinus</taxon>
    </lineage>
</organism>
<dbReference type="Proteomes" id="UP000008311">
    <property type="component" value="Unassembled WGS sequence"/>
</dbReference>
<evidence type="ECO:0000256" key="2">
    <source>
        <dbReference type="ARBA" id="ARBA00009995"/>
    </source>
</evidence>
<dbReference type="InterPro" id="IPR002213">
    <property type="entry name" value="UDP_glucos_trans"/>
</dbReference>
<comment type="pathway">
    <text evidence="1">Pigment biosynthesis; anthocyanin biosynthesis.</text>
</comment>
<dbReference type="GO" id="GO:0009718">
    <property type="term" value="P:anthocyanin-containing compound biosynthetic process"/>
    <property type="evidence" value="ECO:0007669"/>
    <property type="project" value="UniProtKB-UniPathway"/>
</dbReference>
<dbReference type="GO" id="GO:0043565">
    <property type="term" value="F:sequence-specific DNA binding"/>
    <property type="evidence" value="ECO:0007669"/>
    <property type="project" value="InterPro"/>
</dbReference>
<evidence type="ECO:0000259" key="10">
    <source>
        <dbReference type="PROSITE" id="PS50039"/>
    </source>
</evidence>
<feature type="DNA-binding region" description="Fork-head" evidence="7">
    <location>
        <begin position="198"/>
        <end position="340"/>
    </location>
</feature>
<dbReference type="PROSITE" id="PS50039">
    <property type="entry name" value="FORK_HEAD_3"/>
    <property type="match status" value="1"/>
</dbReference>
<proteinExistence type="inferred from homology"/>
<dbReference type="GO" id="GO:0003700">
    <property type="term" value="F:DNA-binding transcription factor activity"/>
    <property type="evidence" value="ECO:0007669"/>
    <property type="project" value="InterPro"/>
</dbReference>
<evidence type="ECO:0000256" key="4">
    <source>
        <dbReference type="ARBA" id="ARBA00022679"/>
    </source>
</evidence>
<dbReference type="GO" id="GO:0005634">
    <property type="term" value="C:nucleus"/>
    <property type="evidence" value="ECO:0007669"/>
    <property type="project" value="UniProtKB-SubCell"/>
</dbReference>
<dbReference type="Pfam" id="PF00201">
    <property type="entry name" value="UDPGT"/>
    <property type="match status" value="1"/>
</dbReference>
<sequence length="480" mass="53826">MAFDSNNHQLHILLFPLMAQGHMLPLLDIARLFASRGVKITIVTTPGNAPRLNRSFQTTQDSSTQISFKIIKFPAKEAGLPEGLENLDSVSDKETHSKFFDALSLLREPLEQVLQELHPQGLVSDIFFPWTAEVASKYGIPRLIFYGTSFFSMCCLENLEEHQLYKKVSSDTEKFILPGFPDPIKFSRLQLPDTLTVDQPNVFTKLLASAKEAEKRSFGMIVNSFYELESGYVDYYRNVLGRRAWHIGPVSLCNRNLEEKSQRGKEASISEHECIKWLDSKKPNSVLYVCFGTVAKFSDPQLLEIALGLEASGQNFIWVVRSEKNEEEKWLPDGYEKRIEGEGLIIRGWAPQILILEHEAVGGFVTHCGWNSTLEGVSAGLPMVTWPIFADQFFNEKLITDVLGIGVSVGAEKWVRLVGDFVESGKIEKAVKEVMVGEKAVKIRSRAKKVGEMATRAIEVGGSSYNDLGALIQELKSYHS</sequence>
<dbReference type="FunFam" id="3.40.50.2000:FF:000047">
    <property type="entry name" value="Glycosyltransferase"/>
    <property type="match status" value="1"/>
</dbReference>
<evidence type="ECO:0000256" key="6">
    <source>
        <dbReference type="ARBA" id="ARBA00047606"/>
    </source>
</evidence>
<evidence type="ECO:0000256" key="5">
    <source>
        <dbReference type="ARBA" id="ARBA00023125"/>
    </source>
</evidence>
<dbReference type="CDD" id="cd03784">
    <property type="entry name" value="GT1_Gtf-like"/>
    <property type="match status" value="1"/>
</dbReference>